<dbReference type="WBParaSite" id="BXY_1507100.1">
    <property type="protein sequence ID" value="BXY_1507100.1"/>
    <property type="gene ID" value="BXY_1507100"/>
</dbReference>
<sequence length="30" mass="3406">LGPAAKPNAPLESEKKRIRRAEWQAVGFER</sequence>
<organism evidence="1 2">
    <name type="scientific">Bursaphelenchus xylophilus</name>
    <name type="common">Pinewood nematode worm</name>
    <name type="synonym">Aphelenchoides xylophilus</name>
    <dbReference type="NCBI Taxonomy" id="6326"/>
    <lineage>
        <taxon>Eukaryota</taxon>
        <taxon>Metazoa</taxon>
        <taxon>Ecdysozoa</taxon>
        <taxon>Nematoda</taxon>
        <taxon>Chromadorea</taxon>
        <taxon>Rhabditida</taxon>
        <taxon>Tylenchina</taxon>
        <taxon>Tylenchomorpha</taxon>
        <taxon>Aphelenchoidea</taxon>
        <taxon>Aphelenchoididae</taxon>
        <taxon>Bursaphelenchus</taxon>
    </lineage>
</organism>
<name>A0A1I7SPS8_BURXY</name>
<proteinExistence type="predicted"/>
<accession>A0A1I7SPS8</accession>
<protein>
    <submittedName>
        <fullName evidence="2">RNA-binding S4 domain-containing protein</fullName>
    </submittedName>
</protein>
<dbReference type="Proteomes" id="UP000095284">
    <property type="component" value="Unplaced"/>
</dbReference>
<evidence type="ECO:0000313" key="2">
    <source>
        <dbReference type="WBParaSite" id="BXY_1507100.1"/>
    </source>
</evidence>
<evidence type="ECO:0000313" key="1">
    <source>
        <dbReference type="Proteomes" id="UP000095284"/>
    </source>
</evidence>
<reference evidence="2" key="1">
    <citation type="submission" date="2016-11" db="UniProtKB">
        <authorList>
            <consortium name="WormBaseParasite"/>
        </authorList>
    </citation>
    <scope>IDENTIFICATION</scope>
</reference>
<dbReference type="AlphaFoldDB" id="A0A1I7SPS8"/>